<keyword evidence="2" id="KW-1185">Reference proteome</keyword>
<proteinExistence type="predicted"/>
<comment type="caution">
    <text evidence="1">The sequence shown here is derived from an EMBL/GenBank/DDBJ whole genome shotgun (WGS) entry which is preliminary data.</text>
</comment>
<dbReference type="Proteomes" id="UP000017052">
    <property type="component" value="Unassembled WGS sequence"/>
</dbReference>
<sequence length="42" mass="4920">MENTISFHASHTKRFSNNPPALEIKKQRGLINFLQANLIYLY</sequence>
<gene>
    <name evidence="1" type="ORF">HMPREF0682_2790</name>
</gene>
<organism evidence="1 2">
    <name type="scientific">Propionibacterium acidifaciens F0233</name>
    <dbReference type="NCBI Taxonomy" id="553198"/>
    <lineage>
        <taxon>Bacteria</taxon>
        <taxon>Bacillati</taxon>
        <taxon>Actinomycetota</taxon>
        <taxon>Actinomycetes</taxon>
        <taxon>Propionibacteriales</taxon>
        <taxon>Propionibacteriaceae</taxon>
        <taxon>Propionibacterium</taxon>
    </lineage>
</organism>
<dbReference type="AlphaFoldDB" id="U2RD90"/>
<protein>
    <submittedName>
        <fullName evidence="1">Uncharacterized protein</fullName>
    </submittedName>
</protein>
<evidence type="ECO:0000313" key="1">
    <source>
        <dbReference type="EMBL" id="ERK51528.1"/>
    </source>
</evidence>
<name>U2RD90_9ACTN</name>
<evidence type="ECO:0000313" key="2">
    <source>
        <dbReference type="Proteomes" id="UP000017052"/>
    </source>
</evidence>
<dbReference type="EMBL" id="ACVN02000276">
    <property type="protein sequence ID" value="ERK51528.1"/>
    <property type="molecule type" value="Genomic_DNA"/>
</dbReference>
<accession>U2RD90</accession>
<reference evidence="1" key="1">
    <citation type="submission" date="2013-08" db="EMBL/GenBank/DDBJ databases">
        <authorList>
            <person name="Durkin A.S."/>
            <person name="Haft D.R."/>
            <person name="McCorrison J."/>
            <person name="Torralba M."/>
            <person name="Gillis M."/>
            <person name="Haft D.H."/>
            <person name="Methe B."/>
            <person name="Sutton G."/>
            <person name="Nelson K.E."/>
        </authorList>
    </citation>
    <scope>NUCLEOTIDE SEQUENCE [LARGE SCALE GENOMIC DNA]</scope>
    <source>
        <strain evidence="1">F0233</strain>
    </source>
</reference>